<dbReference type="AlphaFoldDB" id="A0A7W9DXM7"/>
<dbReference type="SUPFAM" id="SSF63380">
    <property type="entry name" value="Riboflavin synthase domain-like"/>
    <property type="match status" value="1"/>
</dbReference>
<protein>
    <recommendedName>
        <fullName evidence="1">FAD-binding FR-type domain-containing protein</fullName>
    </recommendedName>
</protein>
<dbReference type="EMBL" id="JACHCE010000001">
    <property type="protein sequence ID" value="MBB5635287.1"/>
    <property type="molecule type" value="Genomic_DNA"/>
</dbReference>
<dbReference type="InterPro" id="IPR017938">
    <property type="entry name" value="Riboflavin_synthase-like_b-brl"/>
</dbReference>
<dbReference type="Gene3D" id="2.40.30.10">
    <property type="entry name" value="Translation factors"/>
    <property type="match status" value="1"/>
</dbReference>
<sequence>METSILQQVKKKAGRFIELQLLKTGRVLDVRVWESSDMIEIDLHLPFANVEQWIEVPYIRFWVDNLCFRDYTPFGWDAETNTCSILIDTVHEGAGSRWAKQLETGDYIQYLKIESTHHSPDPTNFIVALGDASSLGYVLAMQQLTLPGSRFDGAVLLENQHTGQLFKEYFSSPVNALANFDEMAFWLKEQGYCNRHTWFYLAGNEELVAGLYRLLKSMGLMNVRVKGF</sequence>
<organism evidence="2 3">
    <name type="scientific">Pedobacter cryoconitis</name>
    <dbReference type="NCBI Taxonomy" id="188932"/>
    <lineage>
        <taxon>Bacteria</taxon>
        <taxon>Pseudomonadati</taxon>
        <taxon>Bacteroidota</taxon>
        <taxon>Sphingobacteriia</taxon>
        <taxon>Sphingobacteriales</taxon>
        <taxon>Sphingobacteriaceae</taxon>
        <taxon>Pedobacter</taxon>
    </lineage>
</organism>
<dbReference type="GO" id="GO:0016491">
    <property type="term" value="F:oxidoreductase activity"/>
    <property type="evidence" value="ECO:0007669"/>
    <property type="project" value="InterPro"/>
</dbReference>
<gene>
    <name evidence="2" type="ORF">HDE68_001172</name>
</gene>
<dbReference type="Proteomes" id="UP000537204">
    <property type="component" value="Unassembled WGS sequence"/>
</dbReference>
<evidence type="ECO:0000313" key="2">
    <source>
        <dbReference type="EMBL" id="MBB5635287.1"/>
    </source>
</evidence>
<dbReference type="RefSeq" id="WP_183879770.1">
    <property type="nucleotide sequence ID" value="NZ_JACHCE010000001.1"/>
</dbReference>
<name>A0A7W9DXM7_9SPHI</name>
<evidence type="ECO:0000259" key="1">
    <source>
        <dbReference type="PROSITE" id="PS51384"/>
    </source>
</evidence>
<proteinExistence type="predicted"/>
<dbReference type="PROSITE" id="PS51384">
    <property type="entry name" value="FAD_FR"/>
    <property type="match status" value="1"/>
</dbReference>
<evidence type="ECO:0000313" key="3">
    <source>
        <dbReference type="Proteomes" id="UP000537204"/>
    </source>
</evidence>
<reference evidence="2 3" key="1">
    <citation type="submission" date="2020-08" db="EMBL/GenBank/DDBJ databases">
        <title>Genomic Encyclopedia of Type Strains, Phase IV (KMG-V): Genome sequencing to study the core and pangenomes of soil and plant-associated prokaryotes.</title>
        <authorList>
            <person name="Whitman W."/>
        </authorList>
    </citation>
    <scope>NUCLEOTIDE SEQUENCE [LARGE SCALE GENOMIC DNA]</scope>
    <source>
        <strain evidence="2 3">S3M1</strain>
    </source>
</reference>
<dbReference type="InterPro" id="IPR017927">
    <property type="entry name" value="FAD-bd_FR_type"/>
</dbReference>
<feature type="domain" description="FAD-binding FR-type" evidence="1">
    <location>
        <begin position="20"/>
        <end position="127"/>
    </location>
</feature>
<accession>A0A7W9DXM7</accession>
<comment type="caution">
    <text evidence="2">The sequence shown here is derived from an EMBL/GenBank/DDBJ whole genome shotgun (WGS) entry which is preliminary data.</text>
</comment>